<protein>
    <submittedName>
        <fullName evidence="2">Uncharacterized protein</fullName>
    </submittedName>
</protein>
<reference evidence="2 3" key="1">
    <citation type="submission" date="2024-05" db="EMBL/GenBank/DDBJ databases">
        <authorList>
            <person name="Wallberg A."/>
        </authorList>
    </citation>
    <scope>NUCLEOTIDE SEQUENCE [LARGE SCALE GENOMIC DNA]</scope>
</reference>
<name>A0AAV2QXY9_MEGNR</name>
<organism evidence="2 3">
    <name type="scientific">Meganyctiphanes norvegica</name>
    <name type="common">Northern krill</name>
    <name type="synonym">Thysanopoda norvegica</name>
    <dbReference type="NCBI Taxonomy" id="48144"/>
    <lineage>
        <taxon>Eukaryota</taxon>
        <taxon>Metazoa</taxon>
        <taxon>Ecdysozoa</taxon>
        <taxon>Arthropoda</taxon>
        <taxon>Crustacea</taxon>
        <taxon>Multicrustacea</taxon>
        <taxon>Malacostraca</taxon>
        <taxon>Eumalacostraca</taxon>
        <taxon>Eucarida</taxon>
        <taxon>Euphausiacea</taxon>
        <taxon>Euphausiidae</taxon>
        <taxon>Meganyctiphanes</taxon>
    </lineage>
</organism>
<evidence type="ECO:0000313" key="3">
    <source>
        <dbReference type="Proteomes" id="UP001497623"/>
    </source>
</evidence>
<keyword evidence="1" id="KW-1133">Transmembrane helix</keyword>
<dbReference type="AlphaFoldDB" id="A0AAV2QXY9"/>
<keyword evidence="1" id="KW-0812">Transmembrane</keyword>
<dbReference type="EMBL" id="CAXKWB010011997">
    <property type="protein sequence ID" value="CAL4102977.1"/>
    <property type="molecule type" value="Genomic_DNA"/>
</dbReference>
<feature type="transmembrane region" description="Helical" evidence="1">
    <location>
        <begin position="88"/>
        <end position="111"/>
    </location>
</feature>
<gene>
    <name evidence="2" type="ORF">MNOR_LOCUS17444</name>
</gene>
<keyword evidence="1" id="KW-0472">Membrane</keyword>
<evidence type="ECO:0000256" key="1">
    <source>
        <dbReference type="SAM" id="Phobius"/>
    </source>
</evidence>
<feature type="non-terminal residue" evidence="2">
    <location>
        <position position="1"/>
    </location>
</feature>
<comment type="caution">
    <text evidence="2">The sequence shown here is derived from an EMBL/GenBank/DDBJ whole genome shotgun (WGS) entry which is preliminary data.</text>
</comment>
<evidence type="ECO:0000313" key="2">
    <source>
        <dbReference type="EMBL" id="CAL4102977.1"/>
    </source>
</evidence>
<sequence>GEPLSCVVNKNYPEHERTIQDNRFHIHCDCNVTDYFKPLLGINENSTLIKNATFMTVIDKTLCQDSEVSSRFINIKDYVDTNCTEVDIAVLVSVTLAVCLLVLIIVVSVICHLRVKKAQDQANYIGEAHSTSSFSSSCTPPALSQFYTKQVVVPDVKTYLQTEVHFPYENAESINDSVRNSCSSQDLDGNYHPLQQNRLSSPFN</sequence>
<proteinExistence type="predicted"/>
<accession>A0AAV2QXY9</accession>
<dbReference type="Proteomes" id="UP001497623">
    <property type="component" value="Unassembled WGS sequence"/>
</dbReference>
<keyword evidence="3" id="KW-1185">Reference proteome</keyword>